<protein>
    <submittedName>
        <fullName evidence="1">Uncharacterized protein</fullName>
    </submittedName>
</protein>
<evidence type="ECO:0000313" key="2">
    <source>
        <dbReference type="Proteomes" id="UP000054166"/>
    </source>
</evidence>
<keyword evidence="2" id="KW-1185">Reference proteome</keyword>
<reference evidence="1 2" key="1">
    <citation type="submission" date="2014-04" db="EMBL/GenBank/DDBJ databases">
        <authorList>
            <consortium name="DOE Joint Genome Institute"/>
            <person name="Kuo A."/>
            <person name="Tarkka M."/>
            <person name="Buscot F."/>
            <person name="Kohler A."/>
            <person name="Nagy L.G."/>
            <person name="Floudas D."/>
            <person name="Copeland A."/>
            <person name="Barry K.W."/>
            <person name="Cichocki N."/>
            <person name="Veneault-Fourrey C."/>
            <person name="LaButti K."/>
            <person name="Lindquist E.A."/>
            <person name="Lipzen A."/>
            <person name="Lundell T."/>
            <person name="Morin E."/>
            <person name="Murat C."/>
            <person name="Sun H."/>
            <person name="Tunlid A."/>
            <person name="Henrissat B."/>
            <person name="Grigoriev I.V."/>
            <person name="Hibbett D.S."/>
            <person name="Martin F."/>
            <person name="Nordberg H.P."/>
            <person name="Cantor M.N."/>
            <person name="Hua S.X."/>
        </authorList>
    </citation>
    <scope>NUCLEOTIDE SEQUENCE [LARGE SCALE GENOMIC DNA]</scope>
    <source>
        <strain evidence="1 2">F 1598</strain>
    </source>
</reference>
<proteinExistence type="predicted"/>
<name>A0A0C3B8M8_PILCF</name>
<reference evidence="2" key="2">
    <citation type="submission" date="2015-01" db="EMBL/GenBank/DDBJ databases">
        <title>Evolutionary Origins and Diversification of the Mycorrhizal Mutualists.</title>
        <authorList>
            <consortium name="DOE Joint Genome Institute"/>
            <consortium name="Mycorrhizal Genomics Consortium"/>
            <person name="Kohler A."/>
            <person name="Kuo A."/>
            <person name="Nagy L.G."/>
            <person name="Floudas D."/>
            <person name="Copeland A."/>
            <person name="Barry K.W."/>
            <person name="Cichocki N."/>
            <person name="Veneault-Fourrey C."/>
            <person name="LaButti K."/>
            <person name="Lindquist E.A."/>
            <person name="Lipzen A."/>
            <person name="Lundell T."/>
            <person name="Morin E."/>
            <person name="Murat C."/>
            <person name="Riley R."/>
            <person name="Ohm R."/>
            <person name="Sun H."/>
            <person name="Tunlid A."/>
            <person name="Henrissat B."/>
            <person name="Grigoriev I.V."/>
            <person name="Hibbett D.S."/>
            <person name="Martin F."/>
        </authorList>
    </citation>
    <scope>NUCLEOTIDE SEQUENCE [LARGE SCALE GENOMIC DNA]</scope>
    <source>
        <strain evidence="2">F 1598</strain>
    </source>
</reference>
<gene>
    <name evidence="1" type="ORF">PILCRDRAFT_88627</name>
</gene>
<dbReference type="InParanoid" id="A0A0C3B8M8"/>
<dbReference type="HOGENOM" id="CLU_1533148_0_0_1"/>
<dbReference type="AlphaFoldDB" id="A0A0C3B8M8"/>
<dbReference type="EMBL" id="KN832994">
    <property type="protein sequence ID" value="KIM82628.1"/>
    <property type="molecule type" value="Genomic_DNA"/>
</dbReference>
<dbReference type="OrthoDB" id="2973896at2759"/>
<dbReference type="Proteomes" id="UP000054166">
    <property type="component" value="Unassembled WGS sequence"/>
</dbReference>
<accession>A0A0C3B8M8</accession>
<evidence type="ECO:0000313" key="1">
    <source>
        <dbReference type="EMBL" id="KIM82628.1"/>
    </source>
</evidence>
<organism evidence="1 2">
    <name type="scientific">Piloderma croceum (strain F 1598)</name>
    <dbReference type="NCBI Taxonomy" id="765440"/>
    <lineage>
        <taxon>Eukaryota</taxon>
        <taxon>Fungi</taxon>
        <taxon>Dikarya</taxon>
        <taxon>Basidiomycota</taxon>
        <taxon>Agaricomycotina</taxon>
        <taxon>Agaricomycetes</taxon>
        <taxon>Agaricomycetidae</taxon>
        <taxon>Atheliales</taxon>
        <taxon>Atheliaceae</taxon>
        <taxon>Piloderma</taxon>
    </lineage>
</organism>
<sequence length="175" mass="20303">MHDFRKMNLPVEIIRLVIRMTTPVPAAFDTPFEASISEDVEAVINTVRESMKTKLALYLIYRSFHDIVSSFSTKLLHSKSSDGSKPWSACFVINAGQMRARVQRRYVAIGKSCAHATQSWEGQHTQRQIEWVNFECVQIRQNYFPSQRRRRPARICPCEAVLSEWFSIQSVFWST</sequence>